<feature type="signal peptide" evidence="3">
    <location>
        <begin position="1"/>
        <end position="20"/>
    </location>
</feature>
<accession>A0ABS2R8J4</accession>
<feature type="coiled-coil region" evidence="1">
    <location>
        <begin position="418"/>
        <end position="456"/>
    </location>
</feature>
<feature type="chain" id="PRO_5045363102" evidence="3">
    <location>
        <begin position="21"/>
        <end position="469"/>
    </location>
</feature>
<dbReference type="PROSITE" id="PS50234">
    <property type="entry name" value="VWFA"/>
    <property type="match status" value="1"/>
</dbReference>
<evidence type="ECO:0000256" key="2">
    <source>
        <dbReference type="SAM" id="MobiDB-lite"/>
    </source>
</evidence>
<dbReference type="Gene3D" id="3.40.50.410">
    <property type="entry name" value="von Willebrand factor, type A domain"/>
    <property type="match status" value="1"/>
</dbReference>
<dbReference type="EMBL" id="JAFBFH010000020">
    <property type="protein sequence ID" value="MBM7715934.1"/>
    <property type="molecule type" value="Genomic_DNA"/>
</dbReference>
<feature type="domain" description="VWFA" evidence="4">
    <location>
        <begin position="165"/>
        <end position="356"/>
    </location>
</feature>
<name>A0ABS2R8J4_9BACI</name>
<evidence type="ECO:0000313" key="5">
    <source>
        <dbReference type="EMBL" id="MBM7715934.1"/>
    </source>
</evidence>
<dbReference type="RefSeq" id="WP_205179642.1">
    <property type="nucleotide sequence ID" value="NZ_JAFBFH010000020.1"/>
</dbReference>
<feature type="region of interest" description="Disordered" evidence="2">
    <location>
        <begin position="23"/>
        <end position="66"/>
    </location>
</feature>
<comment type="caution">
    <text evidence="5">The sequence shown here is derived from an EMBL/GenBank/DDBJ whole genome shotgun (WGS) entry which is preliminary data.</text>
</comment>
<protein>
    <submittedName>
        <fullName evidence="5">Ca-activated chloride channel family protein</fullName>
    </submittedName>
</protein>
<organism evidence="5 6">
    <name type="scientific">Siminovitchia thermophila</name>
    <dbReference type="NCBI Taxonomy" id="1245522"/>
    <lineage>
        <taxon>Bacteria</taxon>
        <taxon>Bacillati</taxon>
        <taxon>Bacillota</taxon>
        <taxon>Bacilli</taxon>
        <taxon>Bacillales</taxon>
        <taxon>Bacillaceae</taxon>
        <taxon>Siminovitchia</taxon>
    </lineage>
</organism>
<dbReference type="PROSITE" id="PS51257">
    <property type="entry name" value="PROKAR_LIPOPROTEIN"/>
    <property type="match status" value="1"/>
</dbReference>
<evidence type="ECO:0000256" key="3">
    <source>
        <dbReference type="SAM" id="SignalP"/>
    </source>
</evidence>
<dbReference type="InterPro" id="IPR002035">
    <property type="entry name" value="VWF_A"/>
</dbReference>
<evidence type="ECO:0000256" key="1">
    <source>
        <dbReference type="SAM" id="Coils"/>
    </source>
</evidence>
<dbReference type="SUPFAM" id="SSF53300">
    <property type="entry name" value="vWA-like"/>
    <property type="match status" value="1"/>
</dbReference>
<gene>
    <name evidence="5" type="ORF">JOC94_002945</name>
</gene>
<evidence type="ECO:0000313" key="6">
    <source>
        <dbReference type="Proteomes" id="UP000823485"/>
    </source>
</evidence>
<dbReference type="SMART" id="SM00327">
    <property type="entry name" value="VWA"/>
    <property type="match status" value="1"/>
</dbReference>
<sequence length="469" mass="53209">MKKYAFSLLFTFLVLAGCNAQQDVDSNKDDVKKEPVQEEAKDKGSEREKDGKQADNEEQQESFFSDLQEIPKNANDLINQPAGPFGDRVLDLNEDKEKIIEAIKDMPALPKEATEENYDKYFRYVYGQVASDFPDPQDIMSKWEFAMSGNPDLPDEKYQFKENYNIEVILDSSGSMANVINGKTMMDLAKETITDFLSSAPAEANVSLRVYGHKGSGSDGDKKMSCSSIEQLYGYETYNESTFQEALKTLKPSGWTPISGALKQAREAMEAFDPKTTTNLIYLVSDGVETCDGDPVQEAKALSDSGISPIINIIGFNVDSDAQKQLKEMARIADGTYTTVNNGEELQEEFKRADEVLERWEEWKKDSIRDVDHQRVEQSFEIIGFSNNWGSKTRQQFLNLNKVLTIMKDEGKIDVHQKDELRNRNKEVDALANQIQDEIRDELDQLNVEKAEEIKKQINKKYQSNTTTE</sequence>
<dbReference type="Pfam" id="PF13519">
    <property type="entry name" value="VWA_2"/>
    <property type="match status" value="1"/>
</dbReference>
<feature type="compositionally biased region" description="Basic and acidic residues" evidence="2">
    <location>
        <begin position="25"/>
        <end position="55"/>
    </location>
</feature>
<dbReference type="Proteomes" id="UP000823485">
    <property type="component" value="Unassembled WGS sequence"/>
</dbReference>
<keyword evidence="6" id="KW-1185">Reference proteome</keyword>
<evidence type="ECO:0000259" key="4">
    <source>
        <dbReference type="PROSITE" id="PS50234"/>
    </source>
</evidence>
<keyword evidence="3" id="KW-0732">Signal</keyword>
<dbReference type="InterPro" id="IPR036465">
    <property type="entry name" value="vWFA_dom_sf"/>
</dbReference>
<reference evidence="5 6" key="1">
    <citation type="submission" date="2021-01" db="EMBL/GenBank/DDBJ databases">
        <title>Genomic Encyclopedia of Type Strains, Phase IV (KMG-IV): sequencing the most valuable type-strain genomes for metagenomic binning, comparative biology and taxonomic classification.</title>
        <authorList>
            <person name="Goeker M."/>
        </authorList>
    </citation>
    <scope>NUCLEOTIDE SEQUENCE [LARGE SCALE GENOMIC DNA]</scope>
    <source>
        <strain evidence="5 6">DSM 105453</strain>
    </source>
</reference>
<proteinExistence type="predicted"/>
<keyword evidence="1" id="KW-0175">Coiled coil</keyword>